<accession>A0A6A6AU35</accession>
<organism evidence="2 3">
    <name type="scientific">Dothidotthia symphoricarpi CBS 119687</name>
    <dbReference type="NCBI Taxonomy" id="1392245"/>
    <lineage>
        <taxon>Eukaryota</taxon>
        <taxon>Fungi</taxon>
        <taxon>Dikarya</taxon>
        <taxon>Ascomycota</taxon>
        <taxon>Pezizomycotina</taxon>
        <taxon>Dothideomycetes</taxon>
        <taxon>Pleosporomycetidae</taxon>
        <taxon>Pleosporales</taxon>
        <taxon>Dothidotthiaceae</taxon>
        <taxon>Dothidotthia</taxon>
    </lineage>
</organism>
<feature type="region of interest" description="Disordered" evidence="1">
    <location>
        <begin position="93"/>
        <end position="119"/>
    </location>
</feature>
<dbReference type="AlphaFoldDB" id="A0A6A6AU35"/>
<evidence type="ECO:0000313" key="3">
    <source>
        <dbReference type="Proteomes" id="UP000799771"/>
    </source>
</evidence>
<dbReference type="Proteomes" id="UP000799771">
    <property type="component" value="Unassembled WGS sequence"/>
</dbReference>
<sequence>MRRQVRGGQMSSGTKAELRVVYAKAKHHACPSRTSQHAVLLRNGSLCARCAESSKRFRRVGRPGVVQDLPNTEAGSVAGNQLLCNDRHFHRWQRGGGEKTRRGREHWKHQPAEVSTSSPSTVRFARGLTRCSALLSTLGTSRHPNFGQPSAVRYRYGLWYTIRSSLAHCVSLLDAQSPIGEQLHNRRILISHNGPWRFISSRTKVDVEKLLTARANLLSTVTADPYSPTLYTISAGAYYSPEYEPRHPRLQDHMINWPPAAARPEARHRLPSRLSLFQLANSENASWQRSCEVPPFSILASIQITTLGLGSTNKQQLVCAIHRPSKTNPPIQATPQPGVLSIEKRWRNIAPFPRKRRCPP</sequence>
<gene>
    <name evidence="2" type="ORF">P153DRAFT_392679</name>
</gene>
<proteinExistence type="predicted"/>
<feature type="non-terminal residue" evidence="2">
    <location>
        <position position="360"/>
    </location>
</feature>
<keyword evidence="3" id="KW-1185">Reference proteome</keyword>
<evidence type="ECO:0000256" key="1">
    <source>
        <dbReference type="SAM" id="MobiDB-lite"/>
    </source>
</evidence>
<dbReference type="RefSeq" id="XP_033528448.1">
    <property type="nucleotide sequence ID" value="XM_033671174.1"/>
</dbReference>
<protein>
    <submittedName>
        <fullName evidence="2">Uncharacterized protein</fullName>
    </submittedName>
</protein>
<name>A0A6A6AU35_9PLEO</name>
<dbReference type="GeneID" id="54411606"/>
<dbReference type="EMBL" id="ML977498">
    <property type="protein sequence ID" value="KAF2134061.1"/>
    <property type="molecule type" value="Genomic_DNA"/>
</dbReference>
<reference evidence="2" key="1">
    <citation type="journal article" date="2020" name="Stud. Mycol.">
        <title>101 Dothideomycetes genomes: a test case for predicting lifestyles and emergence of pathogens.</title>
        <authorList>
            <person name="Haridas S."/>
            <person name="Albert R."/>
            <person name="Binder M."/>
            <person name="Bloem J."/>
            <person name="Labutti K."/>
            <person name="Salamov A."/>
            <person name="Andreopoulos B."/>
            <person name="Baker S."/>
            <person name="Barry K."/>
            <person name="Bills G."/>
            <person name="Bluhm B."/>
            <person name="Cannon C."/>
            <person name="Castanera R."/>
            <person name="Culley D."/>
            <person name="Daum C."/>
            <person name="Ezra D."/>
            <person name="Gonzalez J."/>
            <person name="Henrissat B."/>
            <person name="Kuo A."/>
            <person name="Liang C."/>
            <person name="Lipzen A."/>
            <person name="Lutzoni F."/>
            <person name="Magnuson J."/>
            <person name="Mondo S."/>
            <person name="Nolan M."/>
            <person name="Ohm R."/>
            <person name="Pangilinan J."/>
            <person name="Park H.-J."/>
            <person name="Ramirez L."/>
            <person name="Alfaro M."/>
            <person name="Sun H."/>
            <person name="Tritt A."/>
            <person name="Yoshinaga Y."/>
            <person name="Zwiers L.-H."/>
            <person name="Turgeon B."/>
            <person name="Goodwin S."/>
            <person name="Spatafora J."/>
            <person name="Crous P."/>
            <person name="Grigoriev I."/>
        </authorList>
    </citation>
    <scope>NUCLEOTIDE SEQUENCE</scope>
    <source>
        <strain evidence="2">CBS 119687</strain>
    </source>
</reference>
<evidence type="ECO:0000313" key="2">
    <source>
        <dbReference type="EMBL" id="KAF2134061.1"/>
    </source>
</evidence>